<dbReference type="EMBL" id="ML986490">
    <property type="protein sequence ID" value="KAF2277554.1"/>
    <property type="molecule type" value="Genomic_DNA"/>
</dbReference>
<dbReference type="SUPFAM" id="SSF56219">
    <property type="entry name" value="DNase I-like"/>
    <property type="match status" value="1"/>
</dbReference>
<evidence type="ECO:0000256" key="2">
    <source>
        <dbReference type="ARBA" id="ARBA00010912"/>
    </source>
</evidence>
<dbReference type="EC" id="2.7.7.19" evidence="3"/>
<keyword evidence="4" id="KW-0507">mRNA processing</keyword>
<sequence>MASVGNTSATKPIATTSFDTALCVIPPLNQCTEINTLRSLYDKSWGRWPQHINLVYPFVHPEKLPEAKVRIEAALSSSASVASLGASLEQPGYFEHRKEYTVFLGESDSPTTALESLRCTVLEALGQPSTPYKLHLTVGQSVDKTEAARDFLLDKVRRLPCLKFPITSLAILVRETPAKHQREASRMRLWGVISLGSAEFIPKPSEFWLSYPNERGPTSRPDSAVAEHGFDGAHALPADRRAPSEVAYAYNQGTWAPCAGEECTINLDRSLTVSSYNVLIDSEYPPARERDPLLLEAILSDTAAADILVLQEVSDDFLSYILATPEIQRRYPYCSHGSPDQPDTGPLPNLRNIVLLSRMPFTWETVPFQRRHKGALVASFGASENGPSDFHFIVAGVHLTCGLTDGSVAAKKAQLQNLLSFLQQRHSTKPWIIAGDFNITTSTYTIEFALKHRSITQETGSTLRNIETMIAEAELLDTWSVARIEATDDPLPEPDDLYDGEFGATFNPRTNILAAATSGTSNNRPQRYDRILLRGMDKLRISQFNHFGLPGDKSDRSGTPSDHWGIRASLQLLPRTGDCAGNESQPLKHRPIDLQDVSTGLTDPWDLHAALAARGMIPTEENVEAFKSAFTRLKDVLLGPTEERMPQVPLVIIPVGSYALDVWTSTSDIDCLCVGTMSPKTFFKLARQRIRRAGVSGIRLIRKVEAKTGIMFELTVRGINVDLQYCPGGRLLERWSELPNLHPTDPVFDLPMLSLRKLKPYRDLVYIQRTLPSLGAFRLAYRAIKLWALQRGVYSSKFGFLGGIHITLMLASICKGLVHVAGAVTAPALVKIFFHHYAHFDWKNDMVFDPFFHKTRPRYHRSAREPMVVLGYHAPNSNAAHTSTGPGLATLVKEFKIADQRLSAVGMSWDQFFTVPGGAENYLSEFLGSHDGYAQISMQYWGRSLSRDKGLIGWVESRSLLLVVDIHKALPDIEVRIWPSRLSNRGPENTETGYEGCFVIGISWKSYATKDRRLQLFESLQKAFSRFLDTIRGEEKNYDRNTCWVDISLVSPAQVKDLRPESTDWGDYVADADLDSDDEEDDIGNSNEDSHQPTIPYVPIRPPRTSAVEVKSKLRPASDVLNRLRWDPGCNPGAFIVGYEDRFVGAKEMDLERWKSESTHDEFVPMHRILYFRRKADGVVVWDRNARLDRIFGSGIGDRE</sequence>
<dbReference type="SUPFAM" id="SSF55003">
    <property type="entry name" value="PAP/Archaeal CCA-adding enzyme, C-terminal domain"/>
    <property type="match status" value="1"/>
</dbReference>
<evidence type="ECO:0000256" key="4">
    <source>
        <dbReference type="ARBA" id="ARBA00022664"/>
    </source>
</evidence>
<evidence type="ECO:0000259" key="10">
    <source>
        <dbReference type="Pfam" id="PF03372"/>
    </source>
</evidence>
<evidence type="ECO:0000256" key="8">
    <source>
        <dbReference type="ARBA" id="ARBA00023242"/>
    </source>
</evidence>
<dbReference type="Pfam" id="PF04928">
    <property type="entry name" value="PAP_central"/>
    <property type="match status" value="1"/>
</dbReference>
<dbReference type="SUPFAM" id="SSF81301">
    <property type="entry name" value="Nucleotidyltransferase"/>
    <property type="match status" value="1"/>
</dbReference>
<evidence type="ECO:0000256" key="1">
    <source>
        <dbReference type="ARBA" id="ARBA00004123"/>
    </source>
</evidence>
<feature type="domain" description="MJ1316 RNA cyclic group end recognition" evidence="11">
    <location>
        <begin position="1114"/>
        <end position="1184"/>
    </location>
</feature>
<dbReference type="Pfam" id="PF13563">
    <property type="entry name" value="2_5_RNA_ligase2"/>
    <property type="match status" value="1"/>
</dbReference>
<protein>
    <recommendedName>
        <fullName evidence="3">polynucleotide adenylyltransferase</fullName>
        <ecNumber evidence="3">2.7.7.19</ecNumber>
    </recommendedName>
</protein>
<dbReference type="GO" id="GO:1990817">
    <property type="term" value="F:poly(A) RNA polymerase activity"/>
    <property type="evidence" value="ECO:0007669"/>
    <property type="project" value="UniProtKB-EC"/>
</dbReference>
<dbReference type="GO" id="GO:0005524">
    <property type="term" value="F:ATP binding"/>
    <property type="evidence" value="ECO:0007669"/>
    <property type="project" value="UniProtKB-KW"/>
</dbReference>
<evidence type="ECO:0000256" key="7">
    <source>
        <dbReference type="ARBA" id="ARBA00022840"/>
    </source>
</evidence>
<dbReference type="InterPro" id="IPR011068">
    <property type="entry name" value="NuclTrfase_I-like_C"/>
</dbReference>
<feature type="domain" description="Poly(A) polymerase central" evidence="12">
    <location>
        <begin position="777"/>
        <end position="912"/>
    </location>
</feature>
<evidence type="ECO:0000313" key="14">
    <source>
        <dbReference type="Proteomes" id="UP000800097"/>
    </source>
</evidence>
<dbReference type="Gene3D" id="3.90.1140.10">
    <property type="entry name" value="Cyclic phosphodiesterase"/>
    <property type="match status" value="1"/>
</dbReference>
<dbReference type="SUPFAM" id="SSF81631">
    <property type="entry name" value="PAP/OAS1 substrate-binding domain"/>
    <property type="match status" value="1"/>
</dbReference>
<evidence type="ECO:0000259" key="12">
    <source>
        <dbReference type="Pfam" id="PF04928"/>
    </source>
</evidence>
<dbReference type="GO" id="GO:0031123">
    <property type="term" value="P:RNA 3'-end processing"/>
    <property type="evidence" value="ECO:0007669"/>
    <property type="project" value="InterPro"/>
</dbReference>
<evidence type="ECO:0000259" key="11">
    <source>
        <dbReference type="Pfam" id="PF04457"/>
    </source>
</evidence>
<feature type="region of interest" description="Disordered" evidence="9">
    <location>
        <begin position="1069"/>
        <end position="1101"/>
    </location>
</feature>
<dbReference type="PANTHER" id="PTHR10682">
    <property type="entry name" value="POLY A POLYMERASE"/>
    <property type="match status" value="1"/>
</dbReference>
<accession>A0A6A6JMU0</accession>
<comment type="similarity">
    <text evidence="2">Belongs to the poly(A) polymerase family.</text>
</comment>
<dbReference type="Gene3D" id="3.30.460.10">
    <property type="entry name" value="Beta Polymerase, domain 2"/>
    <property type="match status" value="1"/>
</dbReference>
<feature type="compositionally biased region" description="Acidic residues" evidence="9">
    <location>
        <begin position="1070"/>
        <end position="1083"/>
    </location>
</feature>
<proteinExistence type="inferred from homology"/>
<name>A0A6A6JMU0_WESOR</name>
<dbReference type="GeneID" id="54553406"/>
<evidence type="ECO:0000256" key="5">
    <source>
        <dbReference type="ARBA" id="ARBA00022679"/>
    </source>
</evidence>
<keyword evidence="6" id="KW-0547">Nucleotide-binding</keyword>
<keyword evidence="8" id="KW-0539">Nucleus</keyword>
<dbReference type="Pfam" id="PF03372">
    <property type="entry name" value="Exo_endo_phos"/>
    <property type="match status" value="1"/>
</dbReference>
<dbReference type="InterPro" id="IPR043519">
    <property type="entry name" value="NT_sf"/>
</dbReference>
<evidence type="ECO:0000256" key="6">
    <source>
        <dbReference type="ARBA" id="ARBA00022741"/>
    </source>
</evidence>
<dbReference type="InterPro" id="IPR007012">
    <property type="entry name" value="PolA_pol_cen_dom"/>
</dbReference>
<dbReference type="GO" id="GO:0005634">
    <property type="term" value="C:nucleus"/>
    <property type="evidence" value="ECO:0007669"/>
    <property type="project" value="UniProtKB-SubCell"/>
</dbReference>
<dbReference type="OrthoDB" id="10263155at2759"/>
<dbReference type="PANTHER" id="PTHR10682:SF23">
    <property type="entry name" value="POLYNUCLEOTIDE ADENYLYLTRANSFERASE"/>
    <property type="match status" value="1"/>
</dbReference>
<dbReference type="Gene3D" id="1.10.1410.10">
    <property type="match status" value="1"/>
</dbReference>
<dbReference type="GO" id="GO:0003723">
    <property type="term" value="F:RNA binding"/>
    <property type="evidence" value="ECO:0007669"/>
    <property type="project" value="InterPro"/>
</dbReference>
<keyword evidence="7" id="KW-0067">ATP-binding</keyword>
<evidence type="ECO:0000313" key="13">
    <source>
        <dbReference type="EMBL" id="KAF2277554.1"/>
    </source>
</evidence>
<evidence type="ECO:0000256" key="3">
    <source>
        <dbReference type="ARBA" id="ARBA00012388"/>
    </source>
</evidence>
<dbReference type="Proteomes" id="UP000800097">
    <property type="component" value="Unassembled WGS sequence"/>
</dbReference>
<dbReference type="InterPro" id="IPR040459">
    <property type="entry name" value="MJ1316"/>
</dbReference>
<organism evidence="13 14">
    <name type="scientific">Westerdykella ornata</name>
    <dbReference type="NCBI Taxonomy" id="318751"/>
    <lineage>
        <taxon>Eukaryota</taxon>
        <taxon>Fungi</taxon>
        <taxon>Dikarya</taxon>
        <taxon>Ascomycota</taxon>
        <taxon>Pezizomycotina</taxon>
        <taxon>Dothideomycetes</taxon>
        <taxon>Pleosporomycetidae</taxon>
        <taxon>Pleosporales</taxon>
        <taxon>Sporormiaceae</taxon>
        <taxon>Westerdykella</taxon>
    </lineage>
</organism>
<dbReference type="InterPro" id="IPR005135">
    <property type="entry name" value="Endo/exonuclease/phosphatase"/>
</dbReference>
<evidence type="ECO:0000256" key="9">
    <source>
        <dbReference type="SAM" id="MobiDB-lite"/>
    </source>
</evidence>
<reference evidence="13" key="1">
    <citation type="journal article" date="2020" name="Stud. Mycol.">
        <title>101 Dothideomycetes genomes: a test case for predicting lifestyles and emergence of pathogens.</title>
        <authorList>
            <person name="Haridas S."/>
            <person name="Albert R."/>
            <person name="Binder M."/>
            <person name="Bloem J."/>
            <person name="Labutti K."/>
            <person name="Salamov A."/>
            <person name="Andreopoulos B."/>
            <person name="Baker S."/>
            <person name="Barry K."/>
            <person name="Bills G."/>
            <person name="Bluhm B."/>
            <person name="Cannon C."/>
            <person name="Castanera R."/>
            <person name="Culley D."/>
            <person name="Daum C."/>
            <person name="Ezra D."/>
            <person name="Gonzalez J."/>
            <person name="Henrissat B."/>
            <person name="Kuo A."/>
            <person name="Liang C."/>
            <person name="Lipzen A."/>
            <person name="Lutzoni F."/>
            <person name="Magnuson J."/>
            <person name="Mondo S."/>
            <person name="Nolan M."/>
            <person name="Ohm R."/>
            <person name="Pangilinan J."/>
            <person name="Park H.-J."/>
            <person name="Ramirez L."/>
            <person name="Alfaro M."/>
            <person name="Sun H."/>
            <person name="Tritt A."/>
            <person name="Yoshinaga Y."/>
            <person name="Zwiers L.-H."/>
            <person name="Turgeon B."/>
            <person name="Goodwin S."/>
            <person name="Spatafora J."/>
            <person name="Crous P."/>
            <person name="Grigoriev I."/>
        </authorList>
    </citation>
    <scope>NUCLEOTIDE SEQUENCE</scope>
    <source>
        <strain evidence="13">CBS 379.55</strain>
    </source>
</reference>
<keyword evidence="14" id="KW-1185">Reference proteome</keyword>
<dbReference type="RefSeq" id="XP_033655093.1">
    <property type="nucleotide sequence ID" value="XM_033800231.1"/>
</dbReference>
<dbReference type="Gene3D" id="3.60.10.10">
    <property type="entry name" value="Endonuclease/exonuclease/phosphatase"/>
    <property type="match status" value="1"/>
</dbReference>
<gene>
    <name evidence="13" type="ORF">EI97DRAFT_449642</name>
</gene>
<dbReference type="GO" id="GO:0006397">
    <property type="term" value="P:mRNA processing"/>
    <property type="evidence" value="ECO:0007669"/>
    <property type="project" value="UniProtKB-KW"/>
</dbReference>
<feature type="domain" description="Endonuclease/exonuclease/phosphatase" evidence="10">
    <location>
        <begin position="275"/>
        <end position="563"/>
    </location>
</feature>
<dbReference type="AlphaFoldDB" id="A0A6A6JMU0"/>
<keyword evidence="5" id="KW-0808">Transferase</keyword>
<dbReference type="InterPro" id="IPR036691">
    <property type="entry name" value="Endo/exonu/phosph_ase_sf"/>
</dbReference>
<comment type="subcellular location">
    <subcellularLocation>
        <location evidence="1">Nucleus</location>
    </subcellularLocation>
</comment>
<dbReference type="Pfam" id="PF04457">
    <property type="entry name" value="MJ1316"/>
    <property type="match status" value="1"/>
</dbReference>